<dbReference type="GO" id="GO:0016651">
    <property type="term" value="F:oxidoreductase activity, acting on NAD(P)H"/>
    <property type="evidence" value="ECO:0007669"/>
    <property type="project" value="InterPro"/>
</dbReference>
<keyword evidence="1" id="KW-0004">4Fe-4S</keyword>
<dbReference type="PROSITE" id="PS51379">
    <property type="entry name" value="4FE4S_FER_2"/>
    <property type="match status" value="2"/>
</dbReference>
<evidence type="ECO:0000259" key="5">
    <source>
        <dbReference type="PROSITE" id="PS51379"/>
    </source>
</evidence>
<dbReference type="GO" id="GO:0016020">
    <property type="term" value="C:membrane"/>
    <property type="evidence" value="ECO:0007669"/>
    <property type="project" value="InterPro"/>
</dbReference>
<evidence type="ECO:0000256" key="3">
    <source>
        <dbReference type="ARBA" id="ARBA00023004"/>
    </source>
</evidence>
<dbReference type="InterPro" id="IPR010226">
    <property type="entry name" value="NADH_quinone_OxRdtase_chainI"/>
</dbReference>
<dbReference type="NCBIfam" id="TIGR01971">
    <property type="entry name" value="NuoI"/>
    <property type="match status" value="1"/>
</dbReference>
<evidence type="ECO:0000256" key="2">
    <source>
        <dbReference type="ARBA" id="ARBA00022723"/>
    </source>
</evidence>
<dbReference type="HAMAP" id="MF_01351">
    <property type="entry name" value="NDH1_NuoI"/>
    <property type="match status" value="1"/>
</dbReference>
<name>H5SP95_9ZZZZ</name>
<protein>
    <submittedName>
        <fullName evidence="6">4Fe-4S ferredoxin iron-sulfur binding domain protein</fullName>
    </submittedName>
</protein>
<reference evidence="6" key="2">
    <citation type="journal article" date="2012" name="PLoS ONE">
        <title>A Deeply Branching Thermophilic Bacterium with an Ancient Acetyl-CoA Pathway Dominates a Subsurface Ecosystem.</title>
        <authorList>
            <person name="Takami H."/>
            <person name="Noguchi H."/>
            <person name="Takaki Y."/>
            <person name="Uchiyama I."/>
            <person name="Toyoda A."/>
            <person name="Nishi S."/>
            <person name="Chee G.-J."/>
            <person name="Arai W."/>
            <person name="Nunoura T."/>
            <person name="Itoh T."/>
            <person name="Hattori M."/>
            <person name="Takai K."/>
        </authorList>
    </citation>
    <scope>NUCLEOTIDE SEQUENCE</scope>
</reference>
<keyword evidence="4" id="KW-0411">Iron-sulfur</keyword>
<dbReference type="Pfam" id="PF12838">
    <property type="entry name" value="Fer4_7"/>
    <property type="match status" value="1"/>
</dbReference>
<organism evidence="6">
    <name type="scientific">uncultured prokaryote</name>
    <dbReference type="NCBI Taxonomy" id="198431"/>
    <lineage>
        <taxon>unclassified sequences</taxon>
        <taxon>environmental samples</taxon>
    </lineage>
</organism>
<reference evidence="6" key="1">
    <citation type="journal article" date="2005" name="Environ. Microbiol.">
        <title>Genetic and functional properties of uncultivated thermophilic crenarchaeotes from a subsurface gold mine as revealed by analysis of genome fragments.</title>
        <authorList>
            <person name="Nunoura T."/>
            <person name="Hirayama H."/>
            <person name="Takami H."/>
            <person name="Oida H."/>
            <person name="Nishi S."/>
            <person name="Shimamura S."/>
            <person name="Suzuki Y."/>
            <person name="Inagaki F."/>
            <person name="Takai K."/>
            <person name="Nealson K.H."/>
            <person name="Horikoshi K."/>
        </authorList>
    </citation>
    <scope>NUCLEOTIDE SEQUENCE</scope>
</reference>
<gene>
    <name evidence="6" type="ORF">HGMM_F53F08C24</name>
</gene>
<feature type="domain" description="4Fe-4S ferredoxin-type" evidence="5">
    <location>
        <begin position="51"/>
        <end position="80"/>
    </location>
</feature>
<dbReference type="AlphaFoldDB" id="H5SP95"/>
<dbReference type="InterPro" id="IPR017900">
    <property type="entry name" value="4Fe4S_Fe_S_CS"/>
</dbReference>
<keyword evidence="3" id="KW-0408">Iron</keyword>
<feature type="domain" description="4Fe-4S ferredoxin-type" evidence="5">
    <location>
        <begin position="90"/>
        <end position="119"/>
    </location>
</feature>
<dbReference type="EMBL" id="AP011790">
    <property type="protein sequence ID" value="BAL57987.1"/>
    <property type="molecule type" value="Genomic_DNA"/>
</dbReference>
<sequence>MEDMMKYFKDIFEAIWTAIVGLGITVKYLFTPSVTVQYPDERIAVSPNFRGRFHLKLDKCTGCQACARACPVDCILIETKRGEDKKLKILKFDVDVTKCMFCGLCVEACPTAALEMGQEYELSCYSRNDMIYSLDKEYLEKESEKVNTTRCGED</sequence>
<dbReference type="PANTHER" id="PTHR10849">
    <property type="entry name" value="NADH DEHYDROGENASE UBIQUINONE IRON-SULFUR PROTEIN 8, MITOCHONDRIAL"/>
    <property type="match status" value="1"/>
</dbReference>
<proteinExistence type="inferred from homology"/>
<evidence type="ECO:0000313" key="6">
    <source>
        <dbReference type="EMBL" id="BAL57987.1"/>
    </source>
</evidence>
<dbReference type="PROSITE" id="PS00198">
    <property type="entry name" value="4FE4S_FER_1"/>
    <property type="match status" value="1"/>
</dbReference>
<dbReference type="SUPFAM" id="SSF54862">
    <property type="entry name" value="4Fe-4S ferredoxins"/>
    <property type="match status" value="1"/>
</dbReference>
<dbReference type="Gene3D" id="3.30.70.3270">
    <property type="match status" value="1"/>
</dbReference>
<evidence type="ECO:0000256" key="4">
    <source>
        <dbReference type="ARBA" id="ARBA00023014"/>
    </source>
</evidence>
<dbReference type="GO" id="GO:0051539">
    <property type="term" value="F:4 iron, 4 sulfur cluster binding"/>
    <property type="evidence" value="ECO:0007669"/>
    <property type="project" value="UniProtKB-KW"/>
</dbReference>
<accession>H5SP95</accession>
<dbReference type="InterPro" id="IPR017896">
    <property type="entry name" value="4Fe4S_Fe-S-bd"/>
</dbReference>
<evidence type="ECO:0000256" key="1">
    <source>
        <dbReference type="ARBA" id="ARBA00022485"/>
    </source>
</evidence>
<dbReference type="GO" id="GO:0046872">
    <property type="term" value="F:metal ion binding"/>
    <property type="evidence" value="ECO:0007669"/>
    <property type="project" value="UniProtKB-KW"/>
</dbReference>
<keyword evidence="2" id="KW-0479">Metal-binding</keyword>